<dbReference type="AlphaFoldDB" id="A0A6V8N6C6"/>
<proteinExistence type="predicted"/>
<dbReference type="Pfam" id="PF14020">
    <property type="entry name" value="DUF4236"/>
    <property type="match status" value="1"/>
</dbReference>
<organism evidence="2 3">
    <name type="scientific">Geomonas limicola</name>
    <dbReference type="NCBI Taxonomy" id="2740186"/>
    <lineage>
        <taxon>Bacteria</taxon>
        <taxon>Pseudomonadati</taxon>
        <taxon>Thermodesulfobacteriota</taxon>
        <taxon>Desulfuromonadia</taxon>
        <taxon>Geobacterales</taxon>
        <taxon>Geobacteraceae</taxon>
        <taxon>Geomonas</taxon>
    </lineage>
</organism>
<dbReference type="Proteomes" id="UP000587586">
    <property type="component" value="Unassembled WGS sequence"/>
</dbReference>
<name>A0A6V8N6C6_9BACT</name>
<feature type="domain" description="DUF4236" evidence="1">
    <location>
        <begin position="6"/>
        <end position="57"/>
    </location>
</feature>
<comment type="caution">
    <text evidence="2">The sequence shown here is derived from an EMBL/GenBank/DDBJ whole genome shotgun (WGS) entry which is preliminary data.</text>
</comment>
<reference evidence="3" key="1">
    <citation type="submission" date="2020-06" db="EMBL/GenBank/DDBJ databases">
        <title>Draft genomic sequecing of Geomonas sp. Red745.</title>
        <authorList>
            <person name="Itoh H."/>
            <person name="Xu Z.X."/>
            <person name="Ushijima N."/>
            <person name="Masuda Y."/>
            <person name="Shiratori Y."/>
            <person name="Senoo K."/>
        </authorList>
    </citation>
    <scope>NUCLEOTIDE SEQUENCE [LARGE SCALE GENOMIC DNA]</scope>
    <source>
        <strain evidence="3">Red745</strain>
    </source>
</reference>
<evidence type="ECO:0000259" key="1">
    <source>
        <dbReference type="Pfam" id="PF14020"/>
    </source>
</evidence>
<sequence length="64" mass="7235">MKGLLFRKIFSTGPMRTTWTGSGMGWSIGIPGCRYGISSNGKHYLAFGIPGTGIYYRHYFRKVR</sequence>
<accession>A0A6V8N6C6</accession>
<protein>
    <recommendedName>
        <fullName evidence="1">DUF4236 domain-containing protein</fullName>
    </recommendedName>
</protein>
<gene>
    <name evidence="2" type="ORF">GMLC_10530</name>
</gene>
<dbReference type="EMBL" id="BLXZ01000002">
    <property type="protein sequence ID" value="GFO67474.1"/>
    <property type="molecule type" value="Genomic_DNA"/>
</dbReference>
<keyword evidence="3" id="KW-1185">Reference proteome</keyword>
<evidence type="ECO:0000313" key="2">
    <source>
        <dbReference type="EMBL" id="GFO67474.1"/>
    </source>
</evidence>
<evidence type="ECO:0000313" key="3">
    <source>
        <dbReference type="Proteomes" id="UP000587586"/>
    </source>
</evidence>
<dbReference type="InterPro" id="IPR025330">
    <property type="entry name" value="DUF4236"/>
</dbReference>